<reference evidence="7 8" key="1">
    <citation type="submission" date="2019-06" db="EMBL/GenBank/DDBJ databases">
        <title>Sequencing the genomes of 1000 actinobacteria strains.</title>
        <authorList>
            <person name="Klenk H.-P."/>
        </authorList>
    </citation>
    <scope>NUCLEOTIDE SEQUENCE [LARGE SCALE GENOMIC DNA]</scope>
    <source>
        <strain evidence="7 8">DSM 45511</strain>
    </source>
</reference>
<dbReference type="EMBL" id="VFPH01000001">
    <property type="protein sequence ID" value="TQM43086.1"/>
    <property type="molecule type" value="Genomic_DNA"/>
</dbReference>
<evidence type="ECO:0000259" key="6">
    <source>
        <dbReference type="Pfam" id="PF16889"/>
    </source>
</evidence>
<dbReference type="InterPro" id="IPR008929">
    <property type="entry name" value="Chondroitin_lyas"/>
</dbReference>
<dbReference type="Pfam" id="PF07940">
    <property type="entry name" value="Hepar_II_III_C"/>
    <property type="match status" value="1"/>
</dbReference>
<feature type="domain" description="Heparin-sulfate lyase N-terminal" evidence="6">
    <location>
        <begin position="108"/>
        <end position="311"/>
    </location>
</feature>
<evidence type="ECO:0000259" key="5">
    <source>
        <dbReference type="Pfam" id="PF07940"/>
    </source>
</evidence>
<evidence type="ECO:0000256" key="3">
    <source>
        <dbReference type="ARBA" id="ARBA00022764"/>
    </source>
</evidence>
<dbReference type="RefSeq" id="WP_142096090.1">
    <property type="nucleotide sequence ID" value="NZ_VFPH01000001.1"/>
</dbReference>
<dbReference type="OrthoDB" id="9763014at2"/>
<dbReference type="PANTHER" id="PTHR39210">
    <property type="entry name" value="HEPARIN-SULFATE LYASE"/>
    <property type="match status" value="1"/>
</dbReference>
<dbReference type="InterPro" id="IPR012480">
    <property type="entry name" value="Hepar_II_III_C"/>
</dbReference>
<dbReference type="GO" id="GO:0042597">
    <property type="term" value="C:periplasmic space"/>
    <property type="evidence" value="ECO:0007669"/>
    <property type="project" value="UniProtKB-SubCell"/>
</dbReference>
<evidence type="ECO:0000313" key="7">
    <source>
        <dbReference type="EMBL" id="TQM43086.1"/>
    </source>
</evidence>
<dbReference type="Pfam" id="PF16889">
    <property type="entry name" value="Hepar_II_III_N"/>
    <property type="match status" value="1"/>
</dbReference>
<dbReference type="Proteomes" id="UP000319818">
    <property type="component" value="Unassembled WGS sequence"/>
</dbReference>
<proteinExistence type="predicted"/>
<dbReference type="Gene3D" id="2.70.98.70">
    <property type="match status" value="1"/>
</dbReference>
<evidence type="ECO:0000313" key="8">
    <source>
        <dbReference type="Proteomes" id="UP000319818"/>
    </source>
</evidence>
<organism evidence="7 8">
    <name type="scientific">Pseudonocardia cypriaca</name>
    <dbReference type="NCBI Taxonomy" id="882449"/>
    <lineage>
        <taxon>Bacteria</taxon>
        <taxon>Bacillati</taxon>
        <taxon>Actinomycetota</taxon>
        <taxon>Actinomycetes</taxon>
        <taxon>Pseudonocardiales</taxon>
        <taxon>Pseudonocardiaceae</taxon>
        <taxon>Pseudonocardia</taxon>
    </lineage>
</organism>
<accession>A0A543GAG2</accession>
<gene>
    <name evidence="7" type="ORF">FB388_0427</name>
</gene>
<dbReference type="PANTHER" id="PTHR39210:SF1">
    <property type="entry name" value="HEPARIN-SULFATE LYASE"/>
    <property type="match status" value="1"/>
</dbReference>
<keyword evidence="2" id="KW-0732">Signal</keyword>
<evidence type="ECO:0000256" key="1">
    <source>
        <dbReference type="ARBA" id="ARBA00004418"/>
    </source>
</evidence>
<comment type="subcellular location">
    <subcellularLocation>
        <location evidence="1">Periplasm</location>
    </subcellularLocation>
</comment>
<comment type="caution">
    <text evidence="7">The sequence shown here is derived from an EMBL/GenBank/DDBJ whole genome shotgun (WGS) entry which is preliminary data.</text>
</comment>
<sequence length="707" mass="76687">MNRLGWYWSRVRAMSAPELAWRVQRVISETAAPALRHAQRTRDVDSSYWEGTFAGFRDAVGRPVLLDRARAADLANRFPAEAAAVVAAADECRAGRFAFFGQEPVDLGPGPIDWQVDPRSGFRWPAVAANRLDHRTAAADPKWIWELNRLQHLPWLAQAWLFTGDRAYADAALDQLDGWLEQNPVGHGIAWRGAFEVGVRALSVTIALQGLRDAPSLTRERYARAVSMLSRCAPLLWRQRSRFSSANNHLVGEMAGLAAIAILHPEIPGARRWEARALGVLAREAGRQILPDGAGAEQSTVYQQFCSDLFLVPAALVRLRGDQPPQPVLDGLQRGARYLRALLGDGDPLPRYGDDDGGIALRLLPDQVPDVHRHLAAVSALLGEAAADLAAAWLGGSGGAAVPAPGERELYAADGGLVVMRREDRRITVDTGPLGYLSIAAHGHADALSVTVTAGGRDLVGDPGTGSYYAEPAWRRAFRGTRAHATVAVDDEDQSVPGGPFLWVRHANTTVRSVDLERGIVEAEHDGYTRLAEPVTHRRYVVAPRGQNSVLVVDLLTGEGEHRVRTAWPLHPELDVRTADDTHLVTRDGRPVLQIASAVGTPWAVRGDEETRLGWWSPRFEAWEPAWLVGTVLEAARLPAVVVTVLTVSQLADPVVEGLTVGGTDVIEVCWTEREGDARVARSVALDPAVPGAVTVGTPHDTATRAH</sequence>
<dbReference type="GO" id="GO:0016829">
    <property type="term" value="F:lyase activity"/>
    <property type="evidence" value="ECO:0007669"/>
    <property type="project" value="UniProtKB-KW"/>
</dbReference>
<evidence type="ECO:0000256" key="2">
    <source>
        <dbReference type="ARBA" id="ARBA00022729"/>
    </source>
</evidence>
<evidence type="ECO:0000256" key="4">
    <source>
        <dbReference type="ARBA" id="ARBA00023239"/>
    </source>
</evidence>
<keyword evidence="8" id="KW-1185">Reference proteome</keyword>
<keyword evidence="3" id="KW-0574">Periplasm</keyword>
<feature type="domain" description="Heparinase II/III-like C-terminal" evidence="5">
    <location>
        <begin position="411"/>
        <end position="623"/>
    </location>
</feature>
<name>A0A543GAG2_9PSEU</name>
<dbReference type="Gene3D" id="1.50.10.100">
    <property type="entry name" value="Chondroitin AC/alginate lyase"/>
    <property type="match status" value="1"/>
</dbReference>
<dbReference type="InterPro" id="IPR031680">
    <property type="entry name" value="Hepar_II_III_N"/>
</dbReference>
<dbReference type="SUPFAM" id="SSF48230">
    <property type="entry name" value="Chondroitin AC/alginate lyase"/>
    <property type="match status" value="1"/>
</dbReference>
<dbReference type="AlphaFoldDB" id="A0A543GAG2"/>
<protein>
    <submittedName>
        <fullName evidence="7">Heparinase II/III-like protein</fullName>
    </submittedName>
</protein>
<keyword evidence="4" id="KW-0456">Lyase</keyword>